<dbReference type="EMBL" id="CM007658">
    <property type="protein sequence ID" value="ONH92384.1"/>
    <property type="molecule type" value="Genomic_DNA"/>
</dbReference>
<proteinExistence type="predicted"/>
<reference evidence="1 2" key="1">
    <citation type="journal article" date="2013" name="Nat. Genet.">
        <title>The high-quality draft genome of peach (Prunus persica) identifies unique patterns of genetic diversity, domestication and genome evolution.</title>
        <authorList>
            <consortium name="International Peach Genome Initiative"/>
            <person name="Verde I."/>
            <person name="Abbott A.G."/>
            <person name="Scalabrin S."/>
            <person name="Jung S."/>
            <person name="Shu S."/>
            <person name="Marroni F."/>
            <person name="Zhebentyayeva T."/>
            <person name="Dettori M.T."/>
            <person name="Grimwood J."/>
            <person name="Cattonaro F."/>
            <person name="Zuccolo A."/>
            <person name="Rossini L."/>
            <person name="Jenkins J."/>
            <person name="Vendramin E."/>
            <person name="Meisel L.A."/>
            <person name="Decroocq V."/>
            <person name="Sosinski B."/>
            <person name="Prochnik S."/>
            <person name="Mitros T."/>
            <person name="Policriti A."/>
            <person name="Cipriani G."/>
            <person name="Dondini L."/>
            <person name="Ficklin S."/>
            <person name="Goodstein D.M."/>
            <person name="Xuan P."/>
            <person name="Del Fabbro C."/>
            <person name="Aramini V."/>
            <person name="Copetti D."/>
            <person name="Gonzalez S."/>
            <person name="Horner D.S."/>
            <person name="Falchi R."/>
            <person name="Lucas S."/>
            <person name="Mica E."/>
            <person name="Maldonado J."/>
            <person name="Lazzari B."/>
            <person name="Bielenberg D."/>
            <person name="Pirona R."/>
            <person name="Miculan M."/>
            <person name="Barakat A."/>
            <person name="Testolin R."/>
            <person name="Stella A."/>
            <person name="Tartarini S."/>
            <person name="Tonutti P."/>
            <person name="Arus P."/>
            <person name="Orellana A."/>
            <person name="Wells C."/>
            <person name="Main D."/>
            <person name="Vizzotto G."/>
            <person name="Silva H."/>
            <person name="Salamini F."/>
            <person name="Schmutz J."/>
            <person name="Morgante M."/>
            <person name="Rokhsar D.S."/>
        </authorList>
    </citation>
    <scope>NUCLEOTIDE SEQUENCE [LARGE SCALE GENOMIC DNA]</scope>
    <source>
        <strain evidence="2">cv. Nemared</strain>
    </source>
</reference>
<sequence>MGAPCTCKRETFFTCYLTADHSRLLVSVECSGIECFGRSRILFTTGLMKGMRLGTQILKDIRGFGGI</sequence>
<dbReference type="Gramene" id="ONH92384">
    <property type="protein sequence ID" value="ONH92384"/>
    <property type="gene ID" value="PRUPE_8G171800"/>
</dbReference>
<dbReference type="AlphaFoldDB" id="A0A251N2C3"/>
<gene>
    <name evidence="1" type="ORF">PRUPE_8G171800</name>
</gene>
<organism evidence="1 2">
    <name type="scientific">Prunus persica</name>
    <name type="common">Peach</name>
    <name type="synonym">Amygdalus persica</name>
    <dbReference type="NCBI Taxonomy" id="3760"/>
    <lineage>
        <taxon>Eukaryota</taxon>
        <taxon>Viridiplantae</taxon>
        <taxon>Streptophyta</taxon>
        <taxon>Embryophyta</taxon>
        <taxon>Tracheophyta</taxon>
        <taxon>Spermatophyta</taxon>
        <taxon>Magnoliopsida</taxon>
        <taxon>eudicotyledons</taxon>
        <taxon>Gunneridae</taxon>
        <taxon>Pentapetalae</taxon>
        <taxon>rosids</taxon>
        <taxon>fabids</taxon>
        <taxon>Rosales</taxon>
        <taxon>Rosaceae</taxon>
        <taxon>Amygdaloideae</taxon>
        <taxon>Amygdaleae</taxon>
        <taxon>Prunus</taxon>
    </lineage>
</organism>
<dbReference type="Proteomes" id="UP000006882">
    <property type="component" value="Chromosome G8"/>
</dbReference>
<accession>A0A251N2C3</accession>
<evidence type="ECO:0000313" key="2">
    <source>
        <dbReference type="Proteomes" id="UP000006882"/>
    </source>
</evidence>
<evidence type="ECO:0000313" key="1">
    <source>
        <dbReference type="EMBL" id="ONH92384.1"/>
    </source>
</evidence>
<keyword evidence="2" id="KW-1185">Reference proteome</keyword>
<protein>
    <submittedName>
        <fullName evidence="1">Uncharacterized protein</fullName>
    </submittedName>
</protein>
<name>A0A251N2C3_PRUPE</name>